<sequence length="81" mass="9182">MRTIVVALLNKPANYDFPDLPVTFNHPTVPGVRFMLHADPQTETHCANQVHNYDLIMDLKELNSSIPLVKQIVESADRLLN</sequence>
<protein>
    <submittedName>
        <fullName evidence="1">Uncharacterized protein</fullName>
    </submittedName>
</protein>
<evidence type="ECO:0000313" key="2">
    <source>
        <dbReference type="Proteomes" id="UP000224829"/>
    </source>
</evidence>
<evidence type="ECO:0000313" key="1">
    <source>
        <dbReference type="EMBL" id="ARV77200.1"/>
    </source>
</evidence>
<keyword evidence="2" id="KW-1185">Reference proteome</keyword>
<dbReference type="Proteomes" id="UP000224829">
    <property type="component" value="Segment"/>
</dbReference>
<gene>
    <name evidence="1" type="ORF">NOXIFER_29</name>
</gene>
<dbReference type="EMBL" id="MF063068">
    <property type="protein sequence ID" value="ARV77200.1"/>
    <property type="molecule type" value="Genomic_DNA"/>
</dbReference>
<organism evidence="1 2">
    <name type="scientific">Pseudomonas phage Noxifer</name>
    <dbReference type="NCBI Taxonomy" id="2006684"/>
    <lineage>
        <taxon>Viruses</taxon>
        <taxon>Duplodnaviria</taxon>
        <taxon>Heunggongvirae</taxon>
        <taxon>Uroviricota</taxon>
        <taxon>Caudoviricetes</taxon>
        <taxon>Chimalliviridae</taxon>
        <taxon>Noxifervirus</taxon>
        <taxon>Noxifervirus noxifer</taxon>
    </lineage>
</organism>
<reference evidence="1 2" key="1">
    <citation type="submission" date="2017-05" db="EMBL/GenBank/DDBJ databases">
        <authorList>
            <person name="Song R."/>
            <person name="Chenine A.L."/>
            <person name="Ruprecht R.M."/>
        </authorList>
    </citation>
    <scope>NUCLEOTIDE SEQUENCE [LARGE SCALE GENOMIC DNA]</scope>
</reference>
<name>A0A1Y0SUY1_9CAUD</name>
<accession>A0A1Y0SUY1</accession>
<proteinExistence type="predicted"/>